<evidence type="ECO:0000256" key="3">
    <source>
        <dbReference type="RuleBase" id="RU004560"/>
    </source>
</evidence>
<dbReference type="Pfam" id="PF04548">
    <property type="entry name" value="AIG1"/>
    <property type="match status" value="1"/>
</dbReference>
<dbReference type="Gene3D" id="2.60.40.10">
    <property type="entry name" value="Immunoglobulins"/>
    <property type="match status" value="2"/>
</dbReference>
<comment type="similarity">
    <text evidence="3">Belongs to the TRAFAC class TrmE-Era-EngA-EngB-Septin-like GTPase superfamily. Septin GTPase family.</text>
</comment>
<dbReference type="PROSITE" id="PS50853">
    <property type="entry name" value="FN3"/>
    <property type="match status" value="3"/>
</dbReference>
<feature type="domain" description="Fibronectin type-III" evidence="4">
    <location>
        <begin position="42"/>
        <end position="141"/>
    </location>
</feature>
<evidence type="ECO:0000256" key="2">
    <source>
        <dbReference type="ARBA" id="ARBA00022741"/>
    </source>
</evidence>
<dbReference type="RefSeq" id="XP_060539223.1">
    <property type="nucleotide sequence ID" value="XM_060683240.1"/>
</dbReference>
<evidence type="ECO:0000259" key="5">
    <source>
        <dbReference type="PROSITE" id="PS51720"/>
    </source>
</evidence>
<evidence type="ECO:0000259" key="4">
    <source>
        <dbReference type="PROSITE" id="PS50853"/>
    </source>
</evidence>
<feature type="domain" description="Fibronectin type-III" evidence="4">
    <location>
        <begin position="1"/>
        <end position="40"/>
    </location>
</feature>
<evidence type="ECO:0000313" key="6">
    <source>
        <dbReference type="Proteomes" id="UP001652622"/>
    </source>
</evidence>
<dbReference type="InterPro" id="IPR006703">
    <property type="entry name" value="G_AIG1"/>
</dbReference>
<evidence type="ECO:0000313" key="7">
    <source>
        <dbReference type="RefSeq" id="XP_060539223.1"/>
    </source>
</evidence>
<accession>A0ABM3YSX9</accession>
<organism evidence="6 7">
    <name type="scientific">Pantherophis guttatus</name>
    <name type="common">Corn snake</name>
    <name type="synonym">Elaphe guttata</name>
    <dbReference type="NCBI Taxonomy" id="94885"/>
    <lineage>
        <taxon>Eukaryota</taxon>
        <taxon>Metazoa</taxon>
        <taxon>Chordata</taxon>
        <taxon>Craniata</taxon>
        <taxon>Vertebrata</taxon>
        <taxon>Euteleostomi</taxon>
        <taxon>Lepidosauria</taxon>
        <taxon>Squamata</taxon>
        <taxon>Bifurcata</taxon>
        <taxon>Unidentata</taxon>
        <taxon>Episquamata</taxon>
        <taxon>Toxicofera</taxon>
        <taxon>Serpentes</taxon>
        <taxon>Colubroidea</taxon>
        <taxon>Colubridae</taxon>
        <taxon>Colubrinae</taxon>
        <taxon>Pantherophis</taxon>
    </lineage>
</organism>
<keyword evidence="6" id="KW-1185">Reference proteome</keyword>
<dbReference type="InterPro" id="IPR013783">
    <property type="entry name" value="Ig-like_fold"/>
</dbReference>
<dbReference type="GeneID" id="117656363"/>
<sequence>MFLLKDLSPNVAYLFQYAACCKVGLSKSSELSPPIKTLPTSPPEELRMITAASSVISVAWMSPSIIASGIAVKEYKVEYRMVEAGIGSVQWTEKRTGSKIEVYSIEGLNPQTVYRIRVLAVCDNGVLGVPSEEVEVSTSLEEESADNIIRQFLQESSLVEDRQPLMFALPLKKVPSDSSRSCFMYQVGKENPEVPNKVILVMGVKGCGKTTLINGMINYILGVQWEDNFRFKLIHETTQRREAGSRTSEVTAFVVNHRKGFQIPFSLTIIDTPGFGGTRDAEQNKLLEKQLLEFFSTPGGIDHVDAICLVAQAFLAHSTHAQKCVFDSMLSMLGKDMKENIQLLITFADERTPPVLEALKEADLPNAQNESGIPQHFRFNNSALFAPREYGGRPNAASEMSWKMSTENMKDFFDSLKLLETKNSTLTMEFLKKHQELEAALRRPPPPKVEQVHPNSFQISIDPVAIGKASVSRYQVEYRFAGEENWKSLSSKGSKDQFILEDVRPNLQYQFRCAAVTPGGLSQWSEAITCICPTGRPAEKSRLLCCATGLEMAGSIQGPERRIVLVGNWRSGKSATGNTILGREVFQSRQSLLPVTQNCQKEEAQLKGRKVVVVDTPGFSSSHRPDKDTAAEVRKCMKFCSPGPHVILHVMHPFFSFQWETNVVQQIKEVFGLKAKDYTILLLTQKDRLEGKSLQSFMYSRGENLKKYIIECGNRMLAFNNWATGAEREAQVAELMTMIDDLVYKNTCAPCYTEDMMNINKRPNF</sequence>
<dbReference type="InterPro" id="IPR036116">
    <property type="entry name" value="FN3_sf"/>
</dbReference>
<dbReference type="Gene3D" id="3.40.50.300">
    <property type="entry name" value="P-loop containing nucleotide triphosphate hydrolases"/>
    <property type="match status" value="2"/>
</dbReference>
<dbReference type="Pfam" id="PF00041">
    <property type="entry name" value="fn3"/>
    <property type="match status" value="2"/>
</dbReference>
<evidence type="ECO:0000256" key="1">
    <source>
        <dbReference type="ARBA" id="ARBA00008535"/>
    </source>
</evidence>
<keyword evidence="3" id="KW-0342">GTP-binding</keyword>
<dbReference type="PROSITE" id="PS51720">
    <property type="entry name" value="G_AIG1"/>
    <property type="match status" value="1"/>
</dbReference>
<dbReference type="SMART" id="SM00060">
    <property type="entry name" value="FN3"/>
    <property type="match status" value="2"/>
</dbReference>
<dbReference type="InterPro" id="IPR030379">
    <property type="entry name" value="G_SEPTIN_dom"/>
</dbReference>
<protein>
    <submittedName>
        <fullName evidence="7">Uncharacterized protein LOC117656363 isoform X1</fullName>
    </submittedName>
</protein>
<keyword evidence="2 3" id="KW-0547">Nucleotide-binding</keyword>
<feature type="domain" description="AIG1-type G" evidence="5">
    <location>
        <begin position="558"/>
        <end position="761"/>
    </location>
</feature>
<dbReference type="Proteomes" id="UP001652622">
    <property type="component" value="Unplaced"/>
</dbReference>
<gene>
    <name evidence="7" type="primary">LOC117656363</name>
</gene>
<dbReference type="SUPFAM" id="SSF52540">
    <property type="entry name" value="P-loop containing nucleoside triphosphate hydrolases"/>
    <property type="match status" value="2"/>
</dbReference>
<dbReference type="PANTHER" id="PTHR31594">
    <property type="entry name" value="AIG1-TYPE G DOMAIN-CONTAINING PROTEIN"/>
    <property type="match status" value="1"/>
</dbReference>
<feature type="domain" description="Fibronectin type-III" evidence="4">
    <location>
        <begin position="443"/>
        <end position="537"/>
    </location>
</feature>
<dbReference type="SUPFAM" id="SSF49265">
    <property type="entry name" value="Fibronectin type III"/>
    <property type="match status" value="2"/>
</dbReference>
<dbReference type="InterPro" id="IPR003961">
    <property type="entry name" value="FN3_dom"/>
</dbReference>
<proteinExistence type="inferred from homology"/>
<dbReference type="InterPro" id="IPR052090">
    <property type="entry name" value="Cytolytic_pore-forming_toxin"/>
</dbReference>
<dbReference type="PANTHER" id="PTHR31594:SF16">
    <property type="entry name" value="SI:CH211-281L24.3"/>
    <property type="match status" value="1"/>
</dbReference>
<dbReference type="CDD" id="cd00063">
    <property type="entry name" value="FN3"/>
    <property type="match status" value="2"/>
</dbReference>
<dbReference type="Pfam" id="PF00735">
    <property type="entry name" value="Septin"/>
    <property type="match status" value="1"/>
</dbReference>
<name>A0ABM3YSX9_PANGU</name>
<reference evidence="7" key="1">
    <citation type="submission" date="2025-08" db="UniProtKB">
        <authorList>
            <consortium name="RefSeq"/>
        </authorList>
    </citation>
    <scope>IDENTIFICATION</scope>
    <source>
        <tissue evidence="7">Blood</tissue>
    </source>
</reference>
<comment type="similarity">
    <text evidence="1">Belongs to the TRAFAC class TrmE-Era-EngA-EngB-Septin-like GTPase superfamily. AIG1/Toc34/Toc159-like paraseptin GTPase family. IAN subfamily.</text>
</comment>
<dbReference type="InterPro" id="IPR027417">
    <property type="entry name" value="P-loop_NTPase"/>
</dbReference>
<dbReference type="CDD" id="cd01852">
    <property type="entry name" value="AIG1"/>
    <property type="match status" value="1"/>
</dbReference>